<evidence type="ECO:0008006" key="4">
    <source>
        <dbReference type="Google" id="ProtNLM"/>
    </source>
</evidence>
<name>A0A170ZRV1_9BACT</name>
<feature type="chain" id="PRO_5007905091" description="DUF4258 domain-containing protein" evidence="1">
    <location>
        <begin position="24"/>
        <end position="131"/>
    </location>
</feature>
<comment type="caution">
    <text evidence="2">The sequence shown here is derived from an EMBL/GenBank/DDBJ whole genome shotgun (WGS) entry which is preliminary data.</text>
</comment>
<dbReference type="OrthoDB" id="669525at2"/>
<dbReference type="Proteomes" id="UP000076586">
    <property type="component" value="Unassembled WGS sequence"/>
</dbReference>
<dbReference type="RefSeq" id="WP_068703714.1">
    <property type="nucleotide sequence ID" value="NZ_BDCR01000003.1"/>
</dbReference>
<sequence>MKKLRIGALFLILSLFFACQSRPAGQPASDSGELNRNPAKISYSKHARCRMECRNIDEKEVADLLHHGYINYKKSNLKADDCHKRYALEGYENGEKLRIIVASCGNETTVITCIDLSHDWPCHCPGDERHH</sequence>
<proteinExistence type="predicted"/>
<gene>
    <name evidence="2" type="ORF">PJIAN_3262</name>
</gene>
<accession>A0A170ZRV1</accession>
<organism evidence="2 3">
    <name type="scientific">Paludibacter jiangxiensis</name>
    <dbReference type="NCBI Taxonomy" id="681398"/>
    <lineage>
        <taxon>Bacteria</taxon>
        <taxon>Pseudomonadati</taxon>
        <taxon>Bacteroidota</taxon>
        <taxon>Bacteroidia</taxon>
        <taxon>Bacteroidales</taxon>
        <taxon>Paludibacteraceae</taxon>
        <taxon>Paludibacter</taxon>
    </lineage>
</organism>
<dbReference type="InterPro" id="IPR025354">
    <property type="entry name" value="DUF4258"/>
</dbReference>
<keyword evidence="3" id="KW-1185">Reference proteome</keyword>
<feature type="signal peptide" evidence="1">
    <location>
        <begin position="1"/>
        <end position="23"/>
    </location>
</feature>
<reference evidence="3" key="1">
    <citation type="submission" date="2016-04" db="EMBL/GenBank/DDBJ databases">
        <title>Draft genome sequence of Paludibacter jiangxiensis strain NM7.</title>
        <authorList>
            <person name="Qiu Y."/>
            <person name="Matsuura N."/>
            <person name="Ohashi A."/>
            <person name="Tourlousse M.D."/>
            <person name="Sekiguchi Y."/>
        </authorList>
    </citation>
    <scope>NUCLEOTIDE SEQUENCE [LARGE SCALE GENOMIC DNA]</scope>
    <source>
        <strain evidence="3">NM7</strain>
    </source>
</reference>
<dbReference type="EMBL" id="BDCR01000003">
    <property type="protein sequence ID" value="GAT62950.1"/>
    <property type="molecule type" value="Genomic_DNA"/>
</dbReference>
<reference evidence="3" key="2">
    <citation type="journal article" date="2017" name="Genome Announc.">
        <title>Draft genome sequence of Paludibacter jiangxiensis NM7(T), a propionate-producing fermentative bacterium.</title>
        <authorList>
            <person name="Qiu Y.-L."/>
            <person name="Tourlousse D.M."/>
            <person name="Matsuura N."/>
            <person name="Ohashi A."/>
            <person name="Sekiguchi Y."/>
        </authorList>
    </citation>
    <scope>NUCLEOTIDE SEQUENCE [LARGE SCALE GENOMIC DNA]</scope>
    <source>
        <strain evidence="3">NM7</strain>
    </source>
</reference>
<protein>
    <recommendedName>
        <fullName evidence="4">DUF4258 domain-containing protein</fullName>
    </recommendedName>
</protein>
<dbReference type="AlphaFoldDB" id="A0A170ZRV1"/>
<evidence type="ECO:0000256" key="1">
    <source>
        <dbReference type="SAM" id="SignalP"/>
    </source>
</evidence>
<dbReference type="Pfam" id="PF14076">
    <property type="entry name" value="DUF4258"/>
    <property type="match status" value="1"/>
</dbReference>
<dbReference type="PROSITE" id="PS51257">
    <property type="entry name" value="PROKAR_LIPOPROTEIN"/>
    <property type="match status" value="1"/>
</dbReference>
<evidence type="ECO:0000313" key="3">
    <source>
        <dbReference type="Proteomes" id="UP000076586"/>
    </source>
</evidence>
<keyword evidence="1" id="KW-0732">Signal</keyword>
<evidence type="ECO:0000313" key="2">
    <source>
        <dbReference type="EMBL" id="GAT62950.1"/>
    </source>
</evidence>
<dbReference type="STRING" id="681398.PJIAN_3262"/>